<dbReference type="RefSeq" id="WP_248591647.1">
    <property type="nucleotide sequence ID" value="NZ_BAABEB010000018.1"/>
</dbReference>
<evidence type="ECO:0000256" key="2">
    <source>
        <dbReference type="ARBA" id="ARBA00022695"/>
    </source>
</evidence>
<evidence type="ECO:0000313" key="7">
    <source>
        <dbReference type="Proteomes" id="UP000832041"/>
    </source>
</evidence>
<dbReference type="Proteomes" id="UP000832041">
    <property type="component" value="Chromosome"/>
</dbReference>
<dbReference type="SUPFAM" id="SSF53448">
    <property type="entry name" value="Nucleotide-diphospho-sugar transferases"/>
    <property type="match status" value="1"/>
</dbReference>
<evidence type="ECO:0000256" key="4">
    <source>
        <dbReference type="ARBA" id="ARBA00023134"/>
    </source>
</evidence>
<keyword evidence="7" id="KW-1185">Reference proteome</keyword>
<feature type="binding site" evidence="5">
    <location>
        <position position="146"/>
    </location>
    <ligand>
        <name>phosphoenolpyruvate</name>
        <dbReference type="ChEBI" id="CHEBI:58702"/>
    </ligand>
</feature>
<dbReference type="Pfam" id="PF01983">
    <property type="entry name" value="CofC"/>
    <property type="match status" value="1"/>
</dbReference>
<dbReference type="HAMAP" id="MF_02114">
    <property type="entry name" value="CofC"/>
    <property type="match status" value="1"/>
</dbReference>
<keyword evidence="1 5" id="KW-0808">Transferase</keyword>
<name>A0ABY4L8A0_THEAE</name>
<sequence length="221" mass="22725">MVDAELTRQRWSVVVPVKRLAEAKSRLAEFVGVRRADLALAVACDTVRAVAATPGVAAVFVVTEDATAAAAVERFGASVVTGEPGTGLNAALRYGARRARQVLPDAGVCALSADLPALRPDELARVLAAAAAHPTFFLADAHGVGTTLYGAAPRAVFAPAFEGWSRLRHREGGAVELDLEGVGTVRHDVDTPEDLRVAARLGVGPHTAALLASLGVAPVGG</sequence>
<keyword evidence="2 5" id="KW-0548">Nucleotidyltransferase</keyword>
<accession>A0ABY4L8A0</accession>
<dbReference type="PANTHER" id="PTHR40392:SF1">
    <property type="entry name" value="2-PHOSPHO-L-LACTATE GUANYLYLTRANSFERASE"/>
    <property type="match status" value="1"/>
</dbReference>
<dbReference type="GO" id="GO:0043814">
    <property type="term" value="F:phospholactate guanylyltransferase activity"/>
    <property type="evidence" value="ECO:0007669"/>
    <property type="project" value="UniProtKB-EC"/>
</dbReference>
<dbReference type="Gene3D" id="3.90.550.10">
    <property type="entry name" value="Spore Coat Polysaccharide Biosynthesis Protein SpsA, Chain A"/>
    <property type="match status" value="1"/>
</dbReference>
<protein>
    <recommendedName>
        <fullName evidence="5">Phosphoenolpyruvate guanylyltransferase</fullName>
        <shortName evidence="5">PEP guanylyltransferase</shortName>
        <ecNumber evidence="5">2.7.7.105</ecNumber>
    </recommendedName>
</protein>
<reference evidence="6 7" key="1">
    <citation type="submission" date="2020-04" db="EMBL/GenBank/DDBJ databases">
        <title>Thermobifida alba genome sequencing and assembly.</title>
        <authorList>
            <person name="Luzics S."/>
            <person name="Horvath B."/>
            <person name="Nagy I."/>
            <person name="Toth A."/>
            <person name="Nagy I."/>
            <person name="Kukolya J."/>
        </authorList>
    </citation>
    <scope>NUCLEOTIDE SEQUENCE [LARGE SCALE GENOMIC DNA]</scope>
    <source>
        <strain evidence="6 7">DSM 43795</strain>
    </source>
</reference>
<dbReference type="EMBL" id="CP051627">
    <property type="protein sequence ID" value="UPT23121.1"/>
    <property type="molecule type" value="Genomic_DNA"/>
</dbReference>
<comment type="catalytic activity">
    <reaction evidence="5">
        <text>phosphoenolpyruvate + GTP + H(+) = enolpyruvoyl-2-diphospho-5'-guanosine + diphosphate</text>
        <dbReference type="Rhea" id="RHEA:30519"/>
        <dbReference type="ChEBI" id="CHEBI:15378"/>
        <dbReference type="ChEBI" id="CHEBI:33019"/>
        <dbReference type="ChEBI" id="CHEBI:37565"/>
        <dbReference type="ChEBI" id="CHEBI:58702"/>
        <dbReference type="ChEBI" id="CHEBI:143701"/>
        <dbReference type="EC" id="2.7.7.105"/>
    </reaction>
</comment>
<feature type="binding site" evidence="5">
    <location>
        <position position="165"/>
    </location>
    <ligand>
        <name>phosphoenolpyruvate</name>
        <dbReference type="ChEBI" id="CHEBI:58702"/>
    </ligand>
</feature>
<evidence type="ECO:0000256" key="1">
    <source>
        <dbReference type="ARBA" id="ARBA00022679"/>
    </source>
</evidence>
<keyword evidence="3 5" id="KW-0547">Nucleotide-binding</keyword>
<dbReference type="EC" id="2.7.7.105" evidence="5"/>
<dbReference type="InterPro" id="IPR029044">
    <property type="entry name" value="Nucleotide-diphossugar_trans"/>
</dbReference>
<evidence type="ECO:0000256" key="5">
    <source>
        <dbReference type="HAMAP-Rule" id="MF_02114"/>
    </source>
</evidence>
<keyword evidence="4 5" id="KW-0342">GTP-binding</keyword>
<comment type="caution">
    <text evidence="5">Lacks conserved residue(s) required for the propagation of feature annotation.</text>
</comment>
<evidence type="ECO:0000313" key="6">
    <source>
        <dbReference type="EMBL" id="UPT23121.1"/>
    </source>
</evidence>
<organism evidence="6 7">
    <name type="scientific">Thermobifida alba</name>
    <name type="common">Thermomonospora alba</name>
    <dbReference type="NCBI Taxonomy" id="53522"/>
    <lineage>
        <taxon>Bacteria</taxon>
        <taxon>Bacillati</taxon>
        <taxon>Actinomycetota</taxon>
        <taxon>Actinomycetes</taxon>
        <taxon>Streptosporangiales</taxon>
        <taxon>Nocardiopsidaceae</taxon>
        <taxon>Thermobifida</taxon>
    </lineage>
</organism>
<dbReference type="NCBIfam" id="TIGR03552">
    <property type="entry name" value="F420_cofC"/>
    <property type="match status" value="1"/>
</dbReference>
<gene>
    <name evidence="6" type="primary">cofC</name>
    <name evidence="5" type="synonym">fbiD</name>
    <name evidence="6" type="ORF">FOF52_21090</name>
</gene>
<dbReference type="InterPro" id="IPR002835">
    <property type="entry name" value="CofC"/>
</dbReference>
<proteinExistence type="inferred from homology"/>
<dbReference type="PANTHER" id="PTHR40392">
    <property type="entry name" value="2-PHOSPHO-L-LACTATE GUANYLYLTRANSFERASE"/>
    <property type="match status" value="1"/>
</dbReference>
<comment type="similarity">
    <text evidence="5">Belongs to the CofC family.</text>
</comment>
<comment type="pathway">
    <text evidence="5">Cofactor biosynthesis; coenzyme F420 biosynthesis.</text>
</comment>
<comment type="function">
    <text evidence="5">Guanylyltransferase that catalyzes the activation of phosphoenolpyruvate (PEP) as enolpyruvoyl-2-diphospho-5'-guanosine, via the condensation of PEP with GTP. It is involved in the biosynthesis of coenzyme F420, a hydride carrier cofactor.</text>
</comment>
<evidence type="ECO:0000256" key="3">
    <source>
        <dbReference type="ARBA" id="ARBA00022741"/>
    </source>
</evidence>